<comment type="caution">
    <text evidence="1">The sequence shown here is derived from an EMBL/GenBank/DDBJ whole genome shotgun (WGS) entry which is preliminary data.</text>
</comment>
<organism evidence="1 2">
    <name type="scientific">Caldimicrobium thiodismutans</name>
    <dbReference type="NCBI Taxonomy" id="1653476"/>
    <lineage>
        <taxon>Bacteria</taxon>
        <taxon>Pseudomonadati</taxon>
        <taxon>Thermodesulfobacteriota</taxon>
        <taxon>Thermodesulfobacteria</taxon>
        <taxon>Thermodesulfobacteriales</taxon>
        <taxon>Thermodesulfobacteriaceae</taxon>
        <taxon>Caldimicrobium</taxon>
    </lineage>
</organism>
<evidence type="ECO:0000313" key="1">
    <source>
        <dbReference type="EMBL" id="PMP61572.1"/>
    </source>
</evidence>
<dbReference type="EMBL" id="PNIE01000079">
    <property type="protein sequence ID" value="PMP61572.1"/>
    <property type="molecule type" value="Genomic_DNA"/>
</dbReference>
<protein>
    <submittedName>
        <fullName evidence="1">Uncharacterized protein</fullName>
    </submittedName>
</protein>
<name>A0A2N7PII6_9BACT</name>
<sequence length="192" mass="22222">MVRSLIKRWDDYLTAITFAELGEFDFAKFLVKKKKEKVKAPGWDEVFTAITFAEAGEFETAKMLVKSKKRLLFIIEEEVDRDVLSYVEGLCKRLNLPVEILFFGKKQILRSVLNELFENLKAEGLLFKVTQFEETQNIDQILPEYLSKNEGVDFLIVKPSLTKTAKDDEKLIKSIWEKLGFPLILVKEKGAH</sequence>
<dbReference type="Proteomes" id="UP000235731">
    <property type="component" value="Unassembled WGS sequence"/>
</dbReference>
<evidence type="ECO:0000313" key="2">
    <source>
        <dbReference type="Proteomes" id="UP000235731"/>
    </source>
</evidence>
<accession>A0A2N7PII6</accession>
<dbReference type="AlphaFoldDB" id="A0A2N7PII6"/>
<proteinExistence type="predicted"/>
<gene>
    <name evidence="1" type="ORF">C0197_05390</name>
</gene>
<reference evidence="1 2" key="1">
    <citation type="submission" date="2018-01" db="EMBL/GenBank/DDBJ databases">
        <title>Metagenomic assembled genomes from two thermal pools in the Uzon Caldera, Kamchatka, Russia.</title>
        <authorList>
            <person name="Wilkins L."/>
            <person name="Ettinger C."/>
        </authorList>
    </citation>
    <scope>NUCLEOTIDE SEQUENCE [LARGE SCALE GENOMIC DNA]</scope>
    <source>
        <strain evidence="1">ZAV-15</strain>
    </source>
</reference>